<feature type="region of interest" description="Disordered" evidence="1">
    <location>
        <begin position="315"/>
        <end position="384"/>
    </location>
</feature>
<evidence type="ECO:0000256" key="1">
    <source>
        <dbReference type="SAM" id="MobiDB-lite"/>
    </source>
</evidence>
<gene>
    <name evidence="2" type="ORF">I9W82_001987</name>
</gene>
<evidence type="ECO:0000313" key="3">
    <source>
        <dbReference type="Proteomes" id="UP000669133"/>
    </source>
</evidence>
<feature type="region of interest" description="Disordered" evidence="1">
    <location>
        <begin position="1"/>
        <end position="101"/>
    </location>
</feature>
<name>A0A8H7ZJN4_9ASCO</name>
<keyword evidence="3" id="KW-1185">Reference proteome</keyword>
<evidence type="ECO:0000313" key="2">
    <source>
        <dbReference type="EMBL" id="KAG5420107.1"/>
    </source>
</evidence>
<feature type="compositionally biased region" description="Basic residues" evidence="1">
    <location>
        <begin position="84"/>
        <end position="101"/>
    </location>
</feature>
<accession>A0A8H7ZJN4</accession>
<dbReference type="RefSeq" id="XP_067549223.1">
    <property type="nucleotide sequence ID" value="XM_067690792.1"/>
</dbReference>
<protein>
    <submittedName>
        <fullName evidence="2">Uncharacterized protein</fullName>
    </submittedName>
</protein>
<dbReference type="AlphaFoldDB" id="A0A8H7ZJN4"/>
<organism evidence="2 3">
    <name type="scientific">Candida metapsilosis</name>
    <dbReference type="NCBI Taxonomy" id="273372"/>
    <lineage>
        <taxon>Eukaryota</taxon>
        <taxon>Fungi</taxon>
        <taxon>Dikarya</taxon>
        <taxon>Ascomycota</taxon>
        <taxon>Saccharomycotina</taxon>
        <taxon>Pichiomycetes</taxon>
        <taxon>Debaryomycetaceae</taxon>
        <taxon>Candida/Lodderomyces clade</taxon>
        <taxon>Candida</taxon>
    </lineage>
</organism>
<dbReference type="Proteomes" id="UP000669133">
    <property type="component" value="Unassembled WGS sequence"/>
</dbReference>
<feature type="compositionally biased region" description="Basic residues" evidence="1">
    <location>
        <begin position="340"/>
        <end position="365"/>
    </location>
</feature>
<feature type="compositionally biased region" description="Low complexity" evidence="1">
    <location>
        <begin position="371"/>
        <end position="380"/>
    </location>
</feature>
<sequence length="494" mass="56003">MQLVQHPVPSPQSPSQQMQEPRGYQKQPKHSPILTIKNLFDIQSESSSSVSATSSLQSDHSLQSSSTPFNRSNTSSISTYDNSRHHHQHAHSRVNHHHKEAKRADCGLAVANFRPNEDDCSSELENSPIDRGVVLEVYEQKKSKGLCTTTTIEPRSSASSTLNFNFDFDNWSLDELPQMDDGKFSDRIQHTLSNDMGPEVLVLTPPLPPPQSEDIEEQDQFSGDVKDHGFELNSMIESMKELTLLDRFKGMIRKNSTNMFKRLNSSSFDLALFKQGGDGIMEDGSTRILPSSSALSIAPSPSKIKFEEYVASEFEPGQAHTMPSASTCTPTPITPNNYHPTRKHKRHRHSHHHHHHHHHSRHQKCTRAQLSTPSSSSTTSPKRKKSFLHFRSASLPFNLFDFKSAATSSCSCTSSAKHSSASFILNHPPKSILKCKVNQNYNQESIESIKQDSMQFDEFWRKFEMMEQAKNNYSNDDLLNSMRLEQVRNYYYDN</sequence>
<reference evidence="2 3" key="1">
    <citation type="submission" date="2020-12" db="EMBL/GenBank/DDBJ databases">
        <title>Effect of drift, selection, and recombination on the evolution of hybrid genomes in Candida yeast pathogens.</title>
        <authorList>
            <person name="Mixao V."/>
            <person name="Ksiezopolska E."/>
            <person name="Saus E."/>
            <person name="Boekhout T."/>
            <person name="Gacser A."/>
            <person name="Gabaldon T."/>
        </authorList>
    </citation>
    <scope>NUCLEOTIDE SEQUENCE [LARGE SCALE GENOMIC DNA]</scope>
    <source>
        <strain evidence="2 3">BP57</strain>
    </source>
</reference>
<proteinExistence type="predicted"/>
<comment type="caution">
    <text evidence="2">The sequence shown here is derived from an EMBL/GenBank/DDBJ whole genome shotgun (WGS) entry which is preliminary data.</text>
</comment>
<feature type="compositionally biased region" description="Polar residues" evidence="1">
    <location>
        <begin position="67"/>
        <end position="81"/>
    </location>
</feature>
<dbReference type="EMBL" id="JAEOAQ010000002">
    <property type="protein sequence ID" value="KAG5420107.1"/>
    <property type="molecule type" value="Genomic_DNA"/>
</dbReference>
<feature type="compositionally biased region" description="Polar residues" evidence="1">
    <location>
        <begin position="321"/>
        <end position="339"/>
    </location>
</feature>
<dbReference type="GeneID" id="93650616"/>
<dbReference type="OrthoDB" id="4024850at2759"/>
<feature type="compositionally biased region" description="Low complexity" evidence="1">
    <location>
        <begin position="44"/>
        <end position="66"/>
    </location>
</feature>